<dbReference type="NCBIfam" id="NF010494">
    <property type="entry name" value="PRK13913.1"/>
    <property type="match status" value="1"/>
</dbReference>
<dbReference type="PANTHER" id="PTHR10359:SF19">
    <property type="entry name" value="DNA REPAIR GLYCOSYLASE MJ1434-RELATED"/>
    <property type="match status" value="1"/>
</dbReference>
<dbReference type="GO" id="GO:0003824">
    <property type="term" value="F:catalytic activity"/>
    <property type="evidence" value="ECO:0007669"/>
    <property type="project" value="InterPro"/>
</dbReference>
<dbReference type="SMART" id="SM00478">
    <property type="entry name" value="ENDO3c"/>
    <property type="match status" value="1"/>
</dbReference>
<evidence type="ECO:0000256" key="1">
    <source>
        <dbReference type="ARBA" id="ARBA00022485"/>
    </source>
</evidence>
<dbReference type="GO" id="GO:0006284">
    <property type="term" value="P:base-excision repair"/>
    <property type="evidence" value="ECO:0007669"/>
    <property type="project" value="InterPro"/>
</dbReference>
<feature type="domain" description="HhH-GPD" evidence="5">
    <location>
        <begin position="39"/>
        <end position="203"/>
    </location>
</feature>
<gene>
    <name evidence="6" type="ORF">CQA54_04000</name>
</gene>
<sequence length="231" mass="26855">MICSIDILERLYALKLLENAPKWWWVNAGSFEVILGCVLVQNSKWENVQKTLHALRKNGILPIFSGDFETDYHDEEQNYRAICNIAALSQDALSSYIFGLQNQKAQRLILLAQNLLQDFESYTFMTHNLTKEWLLAQKGLGLESADCVLNYMCKREVMVVDRYTYKLLCALGIEIPDYDELQSFFMRGVKENIHRAYALYGEANLAYIYARFHAKIVEFGKRKYDPKILIN</sequence>
<dbReference type="EMBL" id="NXLT01000002">
    <property type="protein sequence ID" value="RDU68075.1"/>
    <property type="molecule type" value="Genomic_DNA"/>
</dbReference>
<reference evidence="6 7" key="1">
    <citation type="submission" date="2018-04" db="EMBL/GenBank/DDBJ databases">
        <title>Novel Campyloabacter and Helicobacter Species and Strains.</title>
        <authorList>
            <person name="Mannion A.J."/>
            <person name="Shen Z."/>
            <person name="Fox J.G."/>
        </authorList>
    </citation>
    <scope>NUCLEOTIDE SEQUENCE [LARGE SCALE GENOMIC DNA]</scope>
    <source>
        <strain evidence="6 7">MIT 12-6600</strain>
    </source>
</reference>
<protein>
    <submittedName>
        <fullName evidence="6">3-methyladenine DNA glycosylase</fullName>
    </submittedName>
</protein>
<dbReference type="Proteomes" id="UP000256514">
    <property type="component" value="Unassembled WGS sequence"/>
</dbReference>
<proteinExistence type="predicted"/>
<keyword evidence="7" id="KW-1185">Reference proteome</keyword>
<dbReference type="Gene3D" id="1.10.340.30">
    <property type="entry name" value="Hypothetical protein, domain 2"/>
    <property type="match status" value="1"/>
</dbReference>
<dbReference type="OrthoDB" id="9802365at2"/>
<organism evidence="6 7">
    <name type="scientific">Helicobacter equorum</name>
    <dbReference type="NCBI Taxonomy" id="361872"/>
    <lineage>
        <taxon>Bacteria</taxon>
        <taxon>Pseudomonadati</taxon>
        <taxon>Campylobacterota</taxon>
        <taxon>Epsilonproteobacteria</taxon>
        <taxon>Campylobacterales</taxon>
        <taxon>Helicobacteraceae</taxon>
        <taxon>Helicobacter</taxon>
    </lineage>
</organism>
<dbReference type="AlphaFoldDB" id="A0A3D8IT36"/>
<keyword evidence="1" id="KW-0004">4Fe-4S</keyword>
<keyword evidence="3" id="KW-0408">Iron</keyword>
<dbReference type="InterPro" id="IPR003265">
    <property type="entry name" value="HhH-GPD_domain"/>
</dbReference>
<dbReference type="Gene3D" id="1.10.1670.10">
    <property type="entry name" value="Helix-hairpin-Helix base-excision DNA repair enzymes (C-terminal)"/>
    <property type="match status" value="1"/>
</dbReference>
<evidence type="ECO:0000256" key="3">
    <source>
        <dbReference type="ARBA" id="ARBA00023004"/>
    </source>
</evidence>
<dbReference type="GO" id="GO:0051539">
    <property type="term" value="F:4 iron, 4 sulfur cluster binding"/>
    <property type="evidence" value="ECO:0007669"/>
    <property type="project" value="UniProtKB-KW"/>
</dbReference>
<evidence type="ECO:0000313" key="6">
    <source>
        <dbReference type="EMBL" id="RDU68075.1"/>
    </source>
</evidence>
<evidence type="ECO:0000256" key="4">
    <source>
        <dbReference type="ARBA" id="ARBA00023014"/>
    </source>
</evidence>
<accession>A0A3D8IT36</accession>
<dbReference type="CDD" id="cd00056">
    <property type="entry name" value="ENDO3c"/>
    <property type="match status" value="1"/>
</dbReference>
<keyword evidence="2" id="KW-0479">Metal-binding</keyword>
<dbReference type="InterPro" id="IPR023170">
    <property type="entry name" value="HhH_base_excis_C"/>
</dbReference>
<dbReference type="SUPFAM" id="SSF48150">
    <property type="entry name" value="DNA-glycosylase"/>
    <property type="match status" value="1"/>
</dbReference>
<dbReference type="PANTHER" id="PTHR10359">
    <property type="entry name" value="A/G-SPECIFIC ADENINE GLYCOSYLASE/ENDONUCLEASE III"/>
    <property type="match status" value="1"/>
</dbReference>
<dbReference type="GO" id="GO:0046872">
    <property type="term" value="F:metal ion binding"/>
    <property type="evidence" value="ECO:0007669"/>
    <property type="project" value="UniProtKB-KW"/>
</dbReference>
<keyword evidence="4" id="KW-0411">Iron-sulfur</keyword>
<evidence type="ECO:0000259" key="5">
    <source>
        <dbReference type="SMART" id="SM00478"/>
    </source>
</evidence>
<dbReference type="PIRSF" id="PIRSF001435">
    <property type="entry name" value="Nth"/>
    <property type="match status" value="1"/>
</dbReference>
<evidence type="ECO:0000313" key="7">
    <source>
        <dbReference type="Proteomes" id="UP000256514"/>
    </source>
</evidence>
<dbReference type="InterPro" id="IPR011257">
    <property type="entry name" value="DNA_glycosylase"/>
</dbReference>
<comment type="caution">
    <text evidence="6">The sequence shown here is derived from an EMBL/GenBank/DDBJ whole genome shotgun (WGS) entry which is preliminary data.</text>
</comment>
<evidence type="ECO:0000256" key="2">
    <source>
        <dbReference type="ARBA" id="ARBA00022723"/>
    </source>
</evidence>
<dbReference type="RefSeq" id="WP_115570867.1">
    <property type="nucleotide sequence ID" value="NZ_NXLT01000002.1"/>
</dbReference>
<name>A0A3D8IT36_9HELI</name>